<dbReference type="AlphaFoldDB" id="A0A0F6WQW6"/>
<accession>A0A0F6WQW6</accession>
<dbReference type="PANTHER" id="PTHR37694:SF1">
    <property type="entry name" value="SLR8022 PROTEIN"/>
    <property type="match status" value="1"/>
</dbReference>
<feature type="domain" description="Cupin type-2" evidence="2">
    <location>
        <begin position="36"/>
        <end position="97"/>
    </location>
</feature>
<dbReference type="EMBL" id="CP011309">
    <property type="protein sequence ID" value="AKF27845.1"/>
    <property type="molecule type" value="Genomic_DNA"/>
</dbReference>
<evidence type="ECO:0000313" key="4">
    <source>
        <dbReference type="Proteomes" id="UP000034037"/>
    </source>
</evidence>
<evidence type="ECO:0000259" key="2">
    <source>
        <dbReference type="Pfam" id="PF07883"/>
    </source>
</evidence>
<dbReference type="PANTHER" id="PTHR37694">
    <property type="entry name" value="SLR8022 PROTEIN"/>
    <property type="match status" value="1"/>
</dbReference>
<reference evidence="3 4" key="1">
    <citation type="submission" date="2015-04" db="EMBL/GenBank/DDBJ databases">
        <title>Complete Genome Sequence of Brevibacterium flavum ATCC 15168.</title>
        <authorList>
            <person name="Ahn J."/>
            <person name="Park G."/>
            <person name="Jeon W."/>
            <person name="Jang Y."/>
            <person name="Jang M."/>
            <person name="Lee H."/>
            <person name="Lee H."/>
        </authorList>
    </citation>
    <scope>NUCLEOTIDE SEQUENCE [LARGE SCALE GENOMIC DNA]</scope>
    <source>
        <strain evidence="3 4">ATCC 15168</strain>
    </source>
</reference>
<dbReference type="SUPFAM" id="SSF51182">
    <property type="entry name" value="RmlC-like cupins"/>
    <property type="match status" value="1"/>
</dbReference>
<dbReference type="InterPro" id="IPR013096">
    <property type="entry name" value="Cupin_2"/>
</dbReference>
<dbReference type="Gene3D" id="2.60.120.10">
    <property type="entry name" value="Jelly Rolls"/>
    <property type="match status" value="1"/>
</dbReference>
<name>A0A0F6WQW6_9CORY</name>
<proteinExistence type="predicted"/>
<organism evidence="3 4">
    <name type="scientific">[Brevibacterium] flavum</name>
    <dbReference type="NCBI Taxonomy" id="92706"/>
    <lineage>
        <taxon>Bacteria</taxon>
        <taxon>Bacillati</taxon>
        <taxon>Actinomycetota</taxon>
        <taxon>Actinomycetes</taxon>
        <taxon>Mycobacteriales</taxon>
        <taxon>Corynebacteriaceae</taxon>
        <taxon>Corynebacterium</taxon>
    </lineage>
</organism>
<dbReference type="Pfam" id="PF07883">
    <property type="entry name" value="Cupin_2"/>
    <property type="match status" value="1"/>
</dbReference>
<sequence length="116" mass="12372">MTVFNVLHDAPAPQPDKNRPGVKRLLQGDGANLIAFTFSPGQSLPDHRAAHPITVTAFSGQLTFSYGEETFELSPGVTVHLEAGVTHRVDCPPEAPGDAVMLLTMLTGEKHSVNQA</sequence>
<dbReference type="GeneID" id="1020007"/>
<dbReference type="Proteomes" id="UP000034037">
    <property type="component" value="Chromosome"/>
</dbReference>
<evidence type="ECO:0000256" key="1">
    <source>
        <dbReference type="SAM" id="MobiDB-lite"/>
    </source>
</evidence>
<dbReference type="InterPro" id="IPR014710">
    <property type="entry name" value="RmlC-like_jellyroll"/>
</dbReference>
<dbReference type="HOGENOM" id="CLU_141446_1_1_11"/>
<evidence type="ECO:0000313" key="3">
    <source>
        <dbReference type="EMBL" id="AKF27845.1"/>
    </source>
</evidence>
<dbReference type="CDD" id="cd02230">
    <property type="entry name" value="cupin_HP0902-like"/>
    <property type="match status" value="1"/>
</dbReference>
<dbReference type="SMR" id="A0A0F6WQW6"/>
<dbReference type="RefSeq" id="WP_003861911.1">
    <property type="nucleotide sequence ID" value="NZ_CP011309.1"/>
</dbReference>
<protein>
    <submittedName>
        <fullName evidence="3">LuxR family transcriptional regulator</fullName>
    </submittedName>
</protein>
<keyword evidence="4" id="KW-1185">Reference proteome</keyword>
<feature type="region of interest" description="Disordered" evidence="1">
    <location>
        <begin position="1"/>
        <end position="24"/>
    </location>
</feature>
<dbReference type="PATRIC" id="fig|92706.3.peg.2082"/>
<dbReference type="InterPro" id="IPR011051">
    <property type="entry name" value="RmlC_Cupin_sf"/>
</dbReference>
<gene>
    <name evidence="3" type="ORF">YH66_09930</name>
</gene>